<evidence type="ECO:0000313" key="13">
    <source>
        <dbReference type="EMBL" id="KAJ4245467.1"/>
    </source>
</evidence>
<dbReference type="InterPro" id="IPR015590">
    <property type="entry name" value="Aldehyde_DH_dom"/>
</dbReference>
<name>A0A9W8RJI4_9HYPO</name>
<dbReference type="Proteomes" id="UP001152049">
    <property type="component" value="Unassembled WGS sequence"/>
</dbReference>
<evidence type="ECO:0000256" key="3">
    <source>
        <dbReference type="ARBA" id="ARBA00013051"/>
    </source>
</evidence>
<dbReference type="EMBL" id="JAOQAZ010000046">
    <property type="protein sequence ID" value="KAJ4245467.1"/>
    <property type="molecule type" value="Genomic_DNA"/>
</dbReference>
<dbReference type="PROSITE" id="PS00070">
    <property type="entry name" value="ALDEHYDE_DEHYDR_CYS"/>
    <property type="match status" value="1"/>
</dbReference>
<dbReference type="InterPro" id="IPR016163">
    <property type="entry name" value="Ald_DH_C"/>
</dbReference>
<dbReference type="SUPFAM" id="SSF53720">
    <property type="entry name" value="ALDH-like"/>
    <property type="match status" value="1"/>
</dbReference>
<evidence type="ECO:0000256" key="4">
    <source>
        <dbReference type="ARBA" id="ARBA00019842"/>
    </source>
</evidence>
<evidence type="ECO:0000256" key="10">
    <source>
        <dbReference type="PROSITE-ProRule" id="PRU10007"/>
    </source>
</evidence>
<comment type="catalytic activity">
    <reaction evidence="7">
        <text>succinate semialdehyde + NADP(+) + H2O = succinate + NADPH + 2 H(+)</text>
        <dbReference type="Rhea" id="RHEA:13213"/>
        <dbReference type="ChEBI" id="CHEBI:15377"/>
        <dbReference type="ChEBI" id="CHEBI:15378"/>
        <dbReference type="ChEBI" id="CHEBI:30031"/>
        <dbReference type="ChEBI" id="CHEBI:57706"/>
        <dbReference type="ChEBI" id="CHEBI:57783"/>
        <dbReference type="ChEBI" id="CHEBI:58349"/>
        <dbReference type="EC" id="1.2.1.16"/>
    </reaction>
</comment>
<comment type="catalytic activity">
    <reaction evidence="8">
        <text>succinate semialdehyde + NAD(+) + H2O = succinate + NADH + 2 H(+)</text>
        <dbReference type="Rhea" id="RHEA:13217"/>
        <dbReference type="ChEBI" id="CHEBI:15377"/>
        <dbReference type="ChEBI" id="CHEBI:15378"/>
        <dbReference type="ChEBI" id="CHEBI:30031"/>
        <dbReference type="ChEBI" id="CHEBI:57540"/>
        <dbReference type="ChEBI" id="CHEBI:57706"/>
        <dbReference type="ChEBI" id="CHEBI:57945"/>
        <dbReference type="EC" id="1.2.1.16"/>
    </reaction>
</comment>
<reference evidence="13" key="1">
    <citation type="submission" date="2022-09" db="EMBL/GenBank/DDBJ databases">
        <title>Fusarium specimens isolated from Avocado Roots.</title>
        <authorList>
            <person name="Stajich J."/>
            <person name="Roper C."/>
            <person name="Heimlech-Rivalta G."/>
        </authorList>
    </citation>
    <scope>NUCLEOTIDE SEQUENCE</scope>
    <source>
        <strain evidence="13">CF00136</strain>
    </source>
</reference>
<dbReference type="EC" id="1.2.1.16" evidence="9"/>
<dbReference type="InterPro" id="IPR050740">
    <property type="entry name" value="Aldehyde_DH_Superfamily"/>
</dbReference>
<evidence type="ECO:0000256" key="6">
    <source>
        <dbReference type="ARBA" id="ARBA00030806"/>
    </source>
</evidence>
<keyword evidence="14" id="KW-1185">Reference proteome</keyword>
<dbReference type="CDD" id="cd07103">
    <property type="entry name" value="ALDH_F5_SSADH_GabD"/>
    <property type="match status" value="1"/>
</dbReference>
<dbReference type="InterPro" id="IPR016161">
    <property type="entry name" value="Ald_DH/histidinol_DH"/>
</dbReference>
<dbReference type="PROSITE" id="PS00687">
    <property type="entry name" value="ALDEHYDE_DEHYDR_GLU"/>
    <property type="match status" value="1"/>
</dbReference>
<dbReference type="FunFam" id="3.40.605.10:FF:000005">
    <property type="entry name" value="Succinate-semialdehyde dehydrogenase I"/>
    <property type="match status" value="1"/>
</dbReference>
<evidence type="ECO:0000256" key="2">
    <source>
        <dbReference type="ARBA" id="ARBA00009986"/>
    </source>
</evidence>
<dbReference type="FunFam" id="3.40.309.10:FF:000004">
    <property type="entry name" value="Succinate-semialdehyde dehydrogenase I"/>
    <property type="match status" value="1"/>
</dbReference>
<dbReference type="AlphaFoldDB" id="A0A9W8RJI4"/>
<dbReference type="Gene3D" id="3.40.309.10">
    <property type="entry name" value="Aldehyde Dehydrogenase, Chain A, domain 2"/>
    <property type="match status" value="1"/>
</dbReference>
<evidence type="ECO:0000256" key="7">
    <source>
        <dbReference type="ARBA" id="ARBA00050387"/>
    </source>
</evidence>
<evidence type="ECO:0000256" key="9">
    <source>
        <dbReference type="ARBA" id="ARBA00067047"/>
    </source>
</evidence>
<sequence length="501" mass="53565">MGSITSADNKGEIPINISNKSLFETRGLVAGSWKIPSDEKSFPVYEPSSGKVLRQCSDFGHQDFVDAIDVADQGYQKFWSSTTAKERGALLRKWYELILDNADDLAIILSLENGKTLAEAQGEVKMAASYVSWFAEEATRSYGETIPSSFHDTAVLTLKEPVGVCGIITPWNFPAAMITRKIAPAFAAGCSVVIKPPSETPFSAISLAKLASKAGIPESIIHVVPTKDRQASLELATNPKVKKLSFTGSTGVGKMLTKLAAGTMKKVSMELGGNAPLIVFEDANLELAVEGALAAKFRCAGQTCVCANRIYVQSSILESFSSKLVERVSKLSLGKGLDQNTTLGPLVNAAAVEKVSHQVKDAISKGATLQIGGKAPNREGFFFEPTVMTTVTRDMEVATDETFGPLAAIFSFDTEEEVVSLANDTEFGLAGYFFSRDIGRVMRVARQLECGMVGVNTGLMTACESPFGGIKESGIGIEGSKYGLAEYQNVKGVTIGNLNDR</sequence>
<dbReference type="EC" id="1.2.1.24" evidence="3"/>
<comment type="caution">
    <text evidence="13">The sequence shown here is derived from an EMBL/GenBank/DDBJ whole genome shotgun (WGS) entry which is preliminary data.</text>
</comment>
<evidence type="ECO:0000313" key="14">
    <source>
        <dbReference type="Proteomes" id="UP001152049"/>
    </source>
</evidence>
<organism evidence="13 14">
    <name type="scientific">Fusarium torreyae</name>
    <dbReference type="NCBI Taxonomy" id="1237075"/>
    <lineage>
        <taxon>Eukaryota</taxon>
        <taxon>Fungi</taxon>
        <taxon>Dikarya</taxon>
        <taxon>Ascomycota</taxon>
        <taxon>Pezizomycotina</taxon>
        <taxon>Sordariomycetes</taxon>
        <taxon>Hypocreomycetidae</taxon>
        <taxon>Hypocreales</taxon>
        <taxon>Nectriaceae</taxon>
        <taxon>Fusarium</taxon>
    </lineage>
</organism>
<evidence type="ECO:0000259" key="12">
    <source>
        <dbReference type="Pfam" id="PF00171"/>
    </source>
</evidence>
<keyword evidence="5 11" id="KW-0560">Oxidoreductase</keyword>
<comment type="pathway">
    <text evidence="1">Amino-acid degradation; 4-aminobutanoate degradation.</text>
</comment>
<dbReference type="GO" id="GO:0009450">
    <property type="term" value="P:gamma-aminobutyric acid catabolic process"/>
    <property type="evidence" value="ECO:0007669"/>
    <property type="project" value="TreeGrafter"/>
</dbReference>
<feature type="active site" evidence="10">
    <location>
        <position position="270"/>
    </location>
</feature>
<dbReference type="InterPro" id="IPR016162">
    <property type="entry name" value="Ald_DH_N"/>
</dbReference>
<dbReference type="PANTHER" id="PTHR43353:SF5">
    <property type="entry name" value="SUCCINATE-SEMIALDEHYDE DEHYDROGENASE, MITOCHONDRIAL"/>
    <property type="match status" value="1"/>
</dbReference>
<comment type="similarity">
    <text evidence="2 11">Belongs to the aldehyde dehydrogenase family.</text>
</comment>
<dbReference type="GO" id="GO:0004777">
    <property type="term" value="F:succinate-semialdehyde dehydrogenase (NAD+) activity"/>
    <property type="evidence" value="ECO:0007669"/>
    <property type="project" value="UniProtKB-EC"/>
</dbReference>
<dbReference type="Pfam" id="PF00171">
    <property type="entry name" value="Aldedh"/>
    <property type="match status" value="1"/>
</dbReference>
<feature type="domain" description="Aldehyde dehydrogenase" evidence="12">
    <location>
        <begin position="37"/>
        <end position="492"/>
    </location>
</feature>
<dbReference type="InterPro" id="IPR016160">
    <property type="entry name" value="Ald_DH_CS_CYS"/>
</dbReference>
<evidence type="ECO:0000256" key="11">
    <source>
        <dbReference type="RuleBase" id="RU003345"/>
    </source>
</evidence>
<evidence type="ECO:0000256" key="8">
    <source>
        <dbReference type="ARBA" id="ARBA00052698"/>
    </source>
</evidence>
<dbReference type="OrthoDB" id="310895at2759"/>
<dbReference type="Gene3D" id="3.40.605.10">
    <property type="entry name" value="Aldehyde Dehydrogenase, Chain A, domain 1"/>
    <property type="match status" value="1"/>
</dbReference>
<protein>
    <recommendedName>
        <fullName evidence="4">Succinate-semialdehyde dehydrogenase, mitochondrial</fullName>
        <ecNumber evidence="9">1.2.1.16</ecNumber>
        <ecNumber evidence="3">1.2.1.24</ecNumber>
    </recommendedName>
    <alternativeName>
        <fullName evidence="6">NAD(+)-dependent succinic semialdehyde dehydrogenase</fullName>
    </alternativeName>
</protein>
<accession>A0A9W8RJI4</accession>
<evidence type="ECO:0000256" key="1">
    <source>
        <dbReference type="ARBA" id="ARBA00005176"/>
    </source>
</evidence>
<gene>
    <name evidence="13" type="ORF">NW762_013976</name>
</gene>
<dbReference type="PANTHER" id="PTHR43353">
    <property type="entry name" value="SUCCINATE-SEMIALDEHYDE DEHYDROGENASE, MITOCHONDRIAL"/>
    <property type="match status" value="1"/>
</dbReference>
<evidence type="ECO:0000256" key="5">
    <source>
        <dbReference type="ARBA" id="ARBA00023002"/>
    </source>
</evidence>
<dbReference type="InterPro" id="IPR029510">
    <property type="entry name" value="Ald_DH_CS_GLU"/>
</dbReference>
<proteinExistence type="inferred from homology"/>